<dbReference type="InterPro" id="IPR012258">
    <property type="entry name" value="Acyl-CoA_oxidase"/>
</dbReference>
<dbReference type="Proteomes" id="UP000277300">
    <property type="component" value="Unassembled WGS sequence"/>
</dbReference>
<dbReference type="Gene3D" id="2.40.110.10">
    <property type="entry name" value="Butyryl-CoA Dehydrogenase, subunit A, domain 2"/>
    <property type="match status" value="1"/>
</dbReference>
<dbReference type="PANTHER" id="PTHR10909">
    <property type="entry name" value="ELECTRON TRANSPORT OXIDOREDUCTASE"/>
    <property type="match status" value="1"/>
</dbReference>
<evidence type="ECO:0000256" key="6">
    <source>
        <dbReference type="ARBA" id="ARBA00022630"/>
    </source>
</evidence>
<comment type="catalytic activity">
    <reaction evidence="1">
        <text>a 2,3-saturated acyl-CoA + O2 = a (2E)-enoyl-CoA + H2O2</text>
        <dbReference type="Rhea" id="RHEA:38959"/>
        <dbReference type="ChEBI" id="CHEBI:15379"/>
        <dbReference type="ChEBI" id="CHEBI:16240"/>
        <dbReference type="ChEBI" id="CHEBI:58856"/>
        <dbReference type="ChEBI" id="CHEBI:65111"/>
        <dbReference type="EC" id="1.3.3.6"/>
    </reaction>
</comment>
<gene>
    <name evidence="16" type="ORF">BBP00_00005389</name>
</gene>
<keyword evidence="7" id="KW-0274">FAD</keyword>
<feature type="domain" description="Acyl-CoA oxidase C-terminal" evidence="12">
    <location>
        <begin position="663"/>
        <end position="833"/>
    </location>
</feature>
<evidence type="ECO:0000256" key="3">
    <source>
        <dbReference type="ARBA" id="ARBA00004275"/>
    </source>
</evidence>
<dbReference type="InterPro" id="IPR036250">
    <property type="entry name" value="AcylCo_DH-like_C"/>
</dbReference>
<dbReference type="SUPFAM" id="SSF47203">
    <property type="entry name" value="Acyl-CoA dehydrogenase C-terminal domain-like"/>
    <property type="match status" value="2"/>
</dbReference>
<dbReference type="FunFam" id="1.20.140.10:FF:000015">
    <property type="entry name" value="Acyl-coenzyme A oxidase"/>
    <property type="match status" value="1"/>
</dbReference>
<feature type="domain" description="Acyl-coenzyme A oxidase N-terminal" evidence="14">
    <location>
        <begin position="190"/>
        <end position="305"/>
    </location>
</feature>
<protein>
    <recommendedName>
        <fullName evidence="5">acyl-CoA oxidase</fullName>
        <ecNumber evidence="5">1.3.3.6</ecNumber>
    </recommendedName>
</protein>
<evidence type="ECO:0000313" key="17">
    <source>
        <dbReference type="Proteomes" id="UP000277300"/>
    </source>
</evidence>
<dbReference type="FunFam" id="1.10.540.10:FF:000006">
    <property type="entry name" value="Acyl-coenzyme A oxidase"/>
    <property type="match status" value="1"/>
</dbReference>
<comment type="cofactor">
    <cofactor evidence="2">
        <name>FAD</name>
        <dbReference type="ChEBI" id="CHEBI:57692"/>
    </cofactor>
</comment>
<dbReference type="GO" id="GO:0055088">
    <property type="term" value="P:lipid homeostasis"/>
    <property type="evidence" value="ECO:0007669"/>
    <property type="project" value="TreeGrafter"/>
</dbReference>
<organism evidence="16 17">
    <name type="scientific">Phytophthora kernoviae</name>
    <dbReference type="NCBI Taxonomy" id="325452"/>
    <lineage>
        <taxon>Eukaryota</taxon>
        <taxon>Sar</taxon>
        <taxon>Stramenopiles</taxon>
        <taxon>Oomycota</taxon>
        <taxon>Peronosporomycetes</taxon>
        <taxon>Peronosporales</taxon>
        <taxon>Peronosporaceae</taxon>
        <taxon>Phytophthora</taxon>
    </lineage>
</organism>
<name>A0A3F2RPR9_9STRA</name>
<dbReference type="GO" id="GO:0005504">
    <property type="term" value="F:fatty acid binding"/>
    <property type="evidence" value="ECO:0007669"/>
    <property type="project" value="TreeGrafter"/>
</dbReference>
<evidence type="ECO:0000256" key="7">
    <source>
        <dbReference type="ARBA" id="ARBA00022827"/>
    </source>
</evidence>
<dbReference type="Gene3D" id="1.10.540.10">
    <property type="entry name" value="Acyl-CoA dehydrogenase/oxidase, N-terminal domain"/>
    <property type="match status" value="1"/>
</dbReference>
<dbReference type="PANTHER" id="PTHR10909:SF250">
    <property type="entry name" value="PEROXISOMAL ACYL-COENZYME A OXIDASE 1"/>
    <property type="match status" value="1"/>
</dbReference>
<dbReference type="EC" id="1.3.3.6" evidence="5"/>
<dbReference type="InterPro" id="IPR055060">
    <property type="entry name" value="ACOX_C_alpha1"/>
</dbReference>
<dbReference type="GO" id="GO:0071949">
    <property type="term" value="F:FAD binding"/>
    <property type="evidence" value="ECO:0007669"/>
    <property type="project" value="InterPro"/>
</dbReference>
<dbReference type="GO" id="GO:0003997">
    <property type="term" value="F:acyl-CoA oxidase activity"/>
    <property type="evidence" value="ECO:0007669"/>
    <property type="project" value="UniProtKB-EC"/>
</dbReference>
<dbReference type="InterPro" id="IPR009100">
    <property type="entry name" value="AcylCoA_DH/oxidase_NM_dom_sf"/>
</dbReference>
<accession>A0A3F2RPR9</accession>
<evidence type="ECO:0000259" key="14">
    <source>
        <dbReference type="Pfam" id="PF14749"/>
    </source>
</evidence>
<feature type="domain" description="Acyl-CoA oxidase C-alpha1" evidence="15">
    <location>
        <begin position="447"/>
        <end position="618"/>
    </location>
</feature>
<evidence type="ECO:0000259" key="12">
    <source>
        <dbReference type="Pfam" id="PF01756"/>
    </source>
</evidence>
<dbReference type="OrthoDB" id="538336at2759"/>
<dbReference type="FunFam" id="2.40.110.10:FF:000003">
    <property type="entry name" value="Acyl-coenzyme A oxidase"/>
    <property type="match status" value="1"/>
</dbReference>
<evidence type="ECO:0000256" key="1">
    <source>
        <dbReference type="ARBA" id="ARBA00001201"/>
    </source>
</evidence>
<keyword evidence="10" id="KW-0443">Lipid metabolism</keyword>
<dbReference type="InterPro" id="IPR046373">
    <property type="entry name" value="Acyl-CoA_Oxase/DH_mid-dom_sf"/>
</dbReference>
<dbReference type="InterPro" id="IPR002655">
    <property type="entry name" value="Acyl-CoA_oxidase_C"/>
</dbReference>
<dbReference type="AlphaFoldDB" id="A0A3F2RPR9"/>
<dbReference type="Pfam" id="PF14749">
    <property type="entry name" value="Acyl-CoA_ox_N"/>
    <property type="match status" value="1"/>
</dbReference>
<evidence type="ECO:0000259" key="15">
    <source>
        <dbReference type="Pfam" id="PF22924"/>
    </source>
</evidence>
<evidence type="ECO:0000259" key="13">
    <source>
        <dbReference type="Pfam" id="PF02770"/>
    </source>
</evidence>
<comment type="caution">
    <text evidence="16">The sequence shown here is derived from an EMBL/GenBank/DDBJ whole genome shotgun (WGS) entry which is preliminary data.</text>
</comment>
<evidence type="ECO:0000256" key="2">
    <source>
        <dbReference type="ARBA" id="ARBA00001974"/>
    </source>
</evidence>
<evidence type="ECO:0000313" key="16">
    <source>
        <dbReference type="EMBL" id="RLN61485.1"/>
    </source>
</evidence>
<proteinExistence type="inferred from homology"/>
<dbReference type="Pfam" id="PF01756">
    <property type="entry name" value="ACOX"/>
    <property type="match status" value="1"/>
</dbReference>
<dbReference type="FunFam" id="1.20.140.10:FF:000013">
    <property type="entry name" value="Acyl-coenzyme A oxidase"/>
    <property type="match status" value="1"/>
</dbReference>
<dbReference type="SUPFAM" id="SSF56645">
    <property type="entry name" value="Acyl-CoA dehydrogenase NM domain-like"/>
    <property type="match status" value="1"/>
</dbReference>
<dbReference type="InterPro" id="IPR029320">
    <property type="entry name" value="Acyl-CoA_ox_N"/>
</dbReference>
<dbReference type="EMBL" id="MBDO02000155">
    <property type="protein sequence ID" value="RLN61485.1"/>
    <property type="molecule type" value="Genomic_DNA"/>
</dbReference>
<dbReference type="Gene3D" id="1.20.140.10">
    <property type="entry name" value="Butyryl-CoA Dehydrogenase, subunit A, domain 3"/>
    <property type="match status" value="2"/>
</dbReference>
<dbReference type="Pfam" id="PF02770">
    <property type="entry name" value="Acyl-CoA_dh_M"/>
    <property type="match status" value="1"/>
</dbReference>
<feature type="domain" description="Acyl-CoA oxidase/dehydrogenase middle" evidence="13">
    <location>
        <begin position="307"/>
        <end position="417"/>
    </location>
</feature>
<dbReference type="InterPro" id="IPR037069">
    <property type="entry name" value="AcylCoA_DH/ox_N_sf"/>
</dbReference>
<sequence>MSSEERALKQENSELQARVDAAAVSIPGVPHIDPVELLIQNQMELVREFYEPLTPAAWTTVQHNAQREYELSRQDDTYVTTGASIMGWNDFRKVDNSSVKFVLSKGFPNIQVLQVISHDALVIHRVLYNPQTKNSSNSLELLCSSHGHFSIARELSSTLPFNSIATMSVELKDLAPLLLKRERESSEAVDVELLTNVLRGGHDANVRRKQAEVAISEHRVLSNRSAVFQNHTQRYEGGLEKTHHYVKLVQDRNVDSEDQQIMYDAVGEKLPIQVHRSMFIPTIENQADDEQQAQWLPLAKSYQIFGAYAQTELGHGSNVQGLETTAFFDQTNQEFIINSPTLTSRKWWPGGLGKTATHAVVHAQLTIDNDNKGVQAFIVPLRSLKDHKPLPGVEVGDIGPKVGFNSLDNGYAVFHNVRIPRRNMLMRYAKVLPDGTFVKPRSSKLVYLTMTQIRAYLILKLGFGLGAAATITTRFSAVRVQGRKASTNNNGLELTSENPVLDYQNQQHALLPLVALSYAANFAGHAMVNMHDKVLAVITSGNSDFAAQAAELHAVSSGLKGWLADRVNDGIEHCRRLCGGHGFLQSSNLAHLFAETVGASTYEGTVDVLVQQHARYLLKELAGASSSPQSEESPAGFLRRSKHYANPNLRCNVRTVADFGSFKILVDAFETRATRSVLKLAQAMASSGNDANACMILMTTVSTHHTELLLLKSFIAGVDSLPAGSTKTAVMQLCQLFGAWLLVESLGDFRQHDFISSTQADMAHQQLTNLLPPVRRNVVRLTDAWDFSDFELNSTLGRFDGDIYRALVADAKREPLNASEVPEGYDAYLRPLIRSGL</sequence>
<keyword evidence="8" id="KW-0276">Fatty acid metabolism</keyword>
<evidence type="ECO:0000256" key="4">
    <source>
        <dbReference type="ARBA" id="ARBA00006288"/>
    </source>
</evidence>
<dbReference type="GO" id="GO:0033540">
    <property type="term" value="P:fatty acid beta-oxidation using acyl-CoA oxidase"/>
    <property type="evidence" value="ECO:0007669"/>
    <property type="project" value="TreeGrafter"/>
</dbReference>
<comment type="subcellular location">
    <subcellularLocation>
        <location evidence="3">Peroxisome</location>
    </subcellularLocation>
</comment>
<evidence type="ECO:0000256" key="9">
    <source>
        <dbReference type="ARBA" id="ARBA00023002"/>
    </source>
</evidence>
<dbReference type="GO" id="GO:0005777">
    <property type="term" value="C:peroxisome"/>
    <property type="evidence" value="ECO:0007669"/>
    <property type="project" value="UniProtKB-SubCell"/>
</dbReference>
<comment type="similarity">
    <text evidence="4">Belongs to the acyl-CoA oxidase family.</text>
</comment>
<evidence type="ECO:0000256" key="8">
    <source>
        <dbReference type="ARBA" id="ARBA00022832"/>
    </source>
</evidence>
<evidence type="ECO:0000256" key="5">
    <source>
        <dbReference type="ARBA" id="ARBA00012870"/>
    </source>
</evidence>
<reference evidence="16 17" key="1">
    <citation type="submission" date="2018-07" db="EMBL/GenBank/DDBJ databases">
        <title>Genome sequencing of oomycete isolates from Chile give support for New Zealand origin for Phytophthora kernoviae and make available the first Nothophytophthora sp. genome.</title>
        <authorList>
            <person name="Studholme D.J."/>
            <person name="Sanfuentes E."/>
            <person name="Panda P."/>
            <person name="Hill R."/>
            <person name="Sambles C."/>
            <person name="Grant M."/>
            <person name="Williams N.M."/>
            <person name="Mcdougal R.L."/>
        </authorList>
    </citation>
    <scope>NUCLEOTIDE SEQUENCE [LARGE SCALE GENOMIC DNA]</scope>
    <source>
        <strain evidence="16">Chile6</strain>
    </source>
</reference>
<keyword evidence="9" id="KW-0560">Oxidoreductase</keyword>
<keyword evidence="6" id="KW-0285">Flavoprotein</keyword>
<evidence type="ECO:0000256" key="11">
    <source>
        <dbReference type="ARBA" id="ARBA00023140"/>
    </source>
</evidence>
<dbReference type="InterPro" id="IPR006091">
    <property type="entry name" value="Acyl-CoA_Oxase/DH_mid-dom"/>
</dbReference>
<evidence type="ECO:0000256" key="10">
    <source>
        <dbReference type="ARBA" id="ARBA00023098"/>
    </source>
</evidence>
<dbReference type="Pfam" id="PF22924">
    <property type="entry name" value="ACOX_C_alpha1"/>
    <property type="match status" value="1"/>
</dbReference>
<keyword evidence="11" id="KW-0576">Peroxisome</keyword>